<organism evidence="1 2">
    <name type="scientific">Melastoma candidum</name>
    <dbReference type="NCBI Taxonomy" id="119954"/>
    <lineage>
        <taxon>Eukaryota</taxon>
        <taxon>Viridiplantae</taxon>
        <taxon>Streptophyta</taxon>
        <taxon>Embryophyta</taxon>
        <taxon>Tracheophyta</taxon>
        <taxon>Spermatophyta</taxon>
        <taxon>Magnoliopsida</taxon>
        <taxon>eudicotyledons</taxon>
        <taxon>Gunneridae</taxon>
        <taxon>Pentapetalae</taxon>
        <taxon>rosids</taxon>
        <taxon>malvids</taxon>
        <taxon>Myrtales</taxon>
        <taxon>Melastomataceae</taxon>
        <taxon>Melastomatoideae</taxon>
        <taxon>Melastomateae</taxon>
        <taxon>Melastoma</taxon>
    </lineage>
</organism>
<protein>
    <submittedName>
        <fullName evidence="1">Uncharacterized protein</fullName>
    </submittedName>
</protein>
<dbReference type="EMBL" id="CM042883">
    <property type="protein sequence ID" value="KAI4372098.1"/>
    <property type="molecule type" value="Genomic_DNA"/>
</dbReference>
<sequence length="173" mass="18744">MPAGLRGAGRKVGPQPTSDRGRKERNARQHSTGRCFPGFPPLGLQYGDGSTLLRRLQNFAYVYEGSNQCEMLLLPYCEPCTKGNQSVGPYQLWQLQNCADVSLWSSSVKCALCQYVTNAANPSRSPVPLQRPDSAPSSSTSSQTVVVENPMSMDESGKLVSSVVVGITTEKRS</sequence>
<proteinExistence type="predicted"/>
<reference evidence="2" key="1">
    <citation type="journal article" date="2023" name="Front. Plant Sci.">
        <title>Chromosomal-level genome assembly of Melastoma candidum provides insights into trichome evolution.</title>
        <authorList>
            <person name="Zhong Y."/>
            <person name="Wu W."/>
            <person name="Sun C."/>
            <person name="Zou P."/>
            <person name="Liu Y."/>
            <person name="Dai S."/>
            <person name="Zhou R."/>
        </authorList>
    </citation>
    <scope>NUCLEOTIDE SEQUENCE [LARGE SCALE GENOMIC DNA]</scope>
</reference>
<gene>
    <name evidence="1" type="ORF">MLD38_010378</name>
</gene>
<evidence type="ECO:0000313" key="1">
    <source>
        <dbReference type="EMBL" id="KAI4372098.1"/>
    </source>
</evidence>
<accession>A0ACB9R0P7</accession>
<keyword evidence="2" id="KW-1185">Reference proteome</keyword>
<evidence type="ECO:0000313" key="2">
    <source>
        <dbReference type="Proteomes" id="UP001057402"/>
    </source>
</evidence>
<comment type="caution">
    <text evidence="1">The sequence shown here is derived from an EMBL/GenBank/DDBJ whole genome shotgun (WGS) entry which is preliminary data.</text>
</comment>
<dbReference type="Proteomes" id="UP001057402">
    <property type="component" value="Chromosome 4"/>
</dbReference>
<name>A0ACB9R0P7_9MYRT</name>